<dbReference type="GO" id="GO:0000472">
    <property type="term" value="P:endonucleolytic cleavage to generate mature 5'-end of SSU-rRNA from (SSU-rRNA, 5.8S rRNA, LSU-rRNA)"/>
    <property type="evidence" value="ECO:0007669"/>
    <property type="project" value="TreeGrafter"/>
</dbReference>
<dbReference type="InterPro" id="IPR001313">
    <property type="entry name" value="Pumilio_RNA-bd_rpt"/>
</dbReference>
<evidence type="ECO:0000313" key="2">
    <source>
        <dbReference type="Ensembl" id="ENSACCP00020017138.1"/>
    </source>
</evidence>
<keyword evidence="1" id="KW-0677">Repeat</keyword>
<dbReference type="GO" id="GO:0003723">
    <property type="term" value="F:RNA binding"/>
    <property type="evidence" value="ECO:0007669"/>
    <property type="project" value="InterPro"/>
</dbReference>
<dbReference type="InParanoid" id="A0A663EYF8"/>
<dbReference type="PANTHER" id="PTHR13102:SF0">
    <property type="entry name" value="NUCLEOLAR PROTEIN 9"/>
    <property type="match status" value="1"/>
</dbReference>
<dbReference type="Pfam" id="PF22493">
    <property type="entry name" value="PUF_NOP9"/>
    <property type="match status" value="1"/>
</dbReference>
<dbReference type="GeneTree" id="ENSGT00390000004964"/>
<dbReference type="AlphaFoldDB" id="A0A663EYF8"/>
<dbReference type="GO" id="GO:0005730">
    <property type="term" value="C:nucleolus"/>
    <property type="evidence" value="ECO:0007669"/>
    <property type="project" value="TreeGrafter"/>
</dbReference>
<dbReference type="Gene3D" id="1.25.10.10">
    <property type="entry name" value="Leucine-rich Repeat Variant"/>
    <property type="match status" value="2"/>
</dbReference>
<dbReference type="InterPro" id="IPR016024">
    <property type="entry name" value="ARM-type_fold"/>
</dbReference>
<dbReference type="Pfam" id="PF00806">
    <property type="entry name" value="PUF"/>
    <property type="match status" value="1"/>
</dbReference>
<dbReference type="OrthoDB" id="9987665at2759"/>
<dbReference type="GO" id="GO:0000447">
    <property type="term" value="P:endonucleolytic cleavage in ITS1 to separate SSU-rRNA from 5.8S rRNA and LSU-rRNA from tricistronic rRNA transcript (SSU-rRNA, 5.8S rRNA, LSU-rRNA)"/>
    <property type="evidence" value="ECO:0007669"/>
    <property type="project" value="TreeGrafter"/>
</dbReference>
<dbReference type="GeneID" id="115337624"/>
<keyword evidence="3" id="KW-1185">Reference proteome</keyword>
<dbReference type="RefSeq" id="XP_029861849.1">
    <property type="nucleotide sequence ID" value="XM_030005989.2"/>
</dbReference>
<protein>
    <submittedName>
        <fullName evidence="2">NOP9 nucleolar protein</fullName>
    </submittedName>
</protein>
<dbReference type="GO" id="GO:0000480">
    <property type="term" value="P:endonucleolytic cleavage in 5'-ETS of tricistronic rRNA transcript (SSU-rRNA, 5.8S rRNA, LSU-rRNA)"/>
    <property type="evidence" value="ECO:0007669"/>
    <property type="project" value="TreeGrafter"/>
</dbReference>
<dbReference type="GO" id="GO:0000056">
    <property type="term" value="P:ribosomal small subunit export from nucleus"/>
    <property type="evidence" value="ECO:0007669"/>
    <property type="project" value="TreeGrafter"/>
</dbReference>
<proteinExistence type="predicted"/>
<dbReference type="SMART" id="SM00025">
    <property type="entry name" value="Pumilio"/>
    <property type="match status" value="2"/>
</dbReference>
<dbReference type="PANTHER" id="PTHR13102">
    <property type="entry name" value="NUCLEOLAR PROTEIN 9"/>
    <property type="match status" value="1"/>
</dbReference>
<dbReference type="KEGG" id="achc:115337624"/>
<organism evidence="2 3">
    <name type="scientific">Aquila chrysaetos chrysaetos</name>
    <dbReference type="NCBI Taxonomy" id="223781"/>
    <lineage>
        <taxon>Eukaryota</taxon>
        <taxon>Metazoa</taxon>
        <taxon>Chordata</taxon>
        <taxon>Craniata</taxon>
        <taxon>Vertebrata</taxon>
        <taxon>Euteleostomi</taxon>
        <taxon>Archelosauria</taxon>
        <taxon>Archosauria</taxon>
        <taxon>Dinosauria</taxon>
        <taxon>Saurischia</taxon>
        <taxon>Theropoda</taxon>
        <taxon>Coelurosauria</taxon>
        <taxon>Aves</taxon>
        <taxon>Neognathae</taxon>
        <taxon>Neoaves</taxon>
        <taxon>Telluraves</taxon>
        <taxon>Accipitrimorphae</taxon>
        <taxon>Accipitriformes</taxon>
        <taxon>Accipitridae</taxon>
        <taxon>Accipitrinae</taxon>
        <taxon>Aquila</taxon>
    </lineage>
</organism>
<dbReference type="GO" id="GO:0030688">
    <property type="term" value="C:preribosome, small subunit precursor"/>
    <property type="evidence" value="ECO:0007669"/>
    <property type="project" value="TreeGrafter"/>
</dbReference>
<dbReference type="SUPFAM" id="SSF48371">
    <property type="entry name" value="ARM repeat"/>
    <property type="match status" value="1"/>
</dbReference>
<name>A0A663EYF8_AQUCH</name>
<evidence type="ECO:0000256" key="1">
    <source>
        <dbReference type="ARBA" id="ARBA00022737"/>
    </source>
</evidence>
<dbReference type="Ensembl" id="ENSACCT00020017885.1">
    <property type="protein sequence ID" value="ENSACCP00020017138.1"/>
    <property type="gene ID" value="ENSACCG00020011758.1"/>
</dbReference>
<sequence>MLGLKRPFSSACAMGVRRGIRSAAGPGSGPGLEPETAGYFRRALETLQEGLSPEELALFAPNVLAEAAAAGPGVALDPGGSRVLQALLPQAPLGVLGRILPPLVLGGLGGPAGHPLGARVLEAALGRVLPALGEAVGPAKEEEEEEAEAVGPVEEAVGRLAAAVRDDPVAFARHPAGSFVVRALLRVLGGAPGAGVPQLPPGGAGPKTKGVELALKGVEPASEGAELPPSFPPLLGQLAEAFEEHLASLLSPAGASLCLQVALEVLHRSQSPACSRLCNTLIGQLAPPSPAPAESALVGGLQDPERSRLLEAAMAVAGPQRLRELFRQQLKGRLRGVAAHRVANHGLQRLLDHAPADVVGEVLSELGPALAEPLARGHPGVLTALLGACRRHPGLQQEALRCLFQAFGCWEPRERQKACVGLLAGLRPFGGGDKAAEGAEPEPSLGPVTLHGSLLLQHLLHFGDPAPILGGLKALPPAALLALARSPPGSRVWDALLASPTVPTRARRRLLHKLKGHFLSLACHRNGSRVLDAIWVSASGPARAAIADELASQHEALQRDPHGRGVARTLALDLFQRRRRLWERLQAAPDRRSLLGPLLED</sequence>
<dbReference type="InterPro" id="IPR040000">
    <property type="entry name" value="NOP9"/>
</dbReference>
<dbReference type="GO" id="GO:0030686">
    <property type="term" value="C:90S preribosome"/>
    <property type="evidence" value="ECO:0007669"/>
    <property type="project" value="TreeGrafter"/>
</dbReference>
<gene>
    <name evidence="2" type="primary">NOP9</name>
</gene>
<reference evidence="2" key="1">
    <citation type="submission" date="2025-08" db="UniProtKB">
        <authorList>
            <consortium name="Ensembl"/>
        </authorList>
    </citation>
    <scope>IDENTIFICATION</scope>
</reference>
<dbReference type="Proteomes" id="UP000472275">
    <property type="component" value="Unassembled WGS sequence"/>
</dbReference>
<dbReference type="InterPro" id="IPR011989">
    <property type="entry name" value="ARM-like"/>
</dbReference>
<accession>A0A663EYF8</accession>
<evidence type="ECO:0000313" key="3">
    <source>
        <dbReference type="Proteomes" id="UP000472275"/>
    </source>
</evidence>
<reference evidence="2" key="2">
    <citation type="submission" date="2025-09" db="UniProtKB">
        <authorList>
            <consortium name="Ensembl"/>
        </authorList>
    </citation>
    <scope>IDENTIFICATION</scope>
</reference>
<dbReference type="CTD" id="161424"/>